<evidence type="ECO:0000313" key="1">
    <source>
        <dbReference type="EMBL" id="SOY64181.1"/>
    </source>
</evidence>
<dbReference type="EMBL" id="OFSP01000037">
    <property type="protein sequence ID" value="SOY64181.1"/>
    <property type="molecule type" value="Genomic_DNA"/>
</dbReference>
<organism evidence="1 2">
    <name type="scientific">Cupriavidus taiwanensis</name>
    <dbReference type="NCBI Taxonomy" id="164546"/>
    <lineage>
        <taxon>Bacteria</taxon>
        <taxon>Pseudomonadati</taxon>
        <taxon>Pseudomonadota</taxon>
        <taxon>Betaproteobacteria</taxon>
        <taxon>Burkholderiales</taxon>
        <taxon>Burkholderiaceae</taxon>
        <taxon>Cupriavidus</taxon>
    </lineage>
</organism>
<evidence type="ECO:0000313" key="2">
    <source>
        <dbReference type="Proteomes" id="UP000256297"/>
    </source>
</evidence>
<dbReference type="Proteomes" id="UP000256297">
    <property type="component" value="Chromosome CBM2589_a"/>
</dbReference>
<protein>
    <submittedName>
        <fullName evidence="1">Uncharacterized protein</fullName>
    </submittedName>
</protein>
<proteinExistence type="predicted"/>
<gene>
    <name evidence="1" type="ORF">CBM2589_A70297</name>
</gene>
<accession>A0A975XAT1</accession>
<reference evidence="1 2" key="1">
    <citation type="submission" date="2018-01" db="EMBL/GenBank/DDBJ databases">
        <authorList>
            <person name="Clerissi C."/>
        </authorList>
    </citation>
    <scope>NUCLEOTIDE SEQUENCE [LARGE SCALE GENOMIC DNA]</scope>
    <source>
        <strain evidence="1">Cupriavidus taiwanensis STM 3521</strain>
    </source>
</reference>
<dbReference type="AlphaFoldDB" id="A0A975XAT1"/>
<sequence length="33" mass="3810">MFVSSNTLLRTWAALFESLLKLYMATLEFLLSV</sequence>
<name>A0A975XAT1_9BURK</name>
<comment type="caution">
    <text evidence="1">The sequence shown here is derived from an EMBL/GenBank/DDBJ whole genome shotgun (WGS) entry which is preliminary data.</text>
</comment>